<keyword evidence="3 4" id="KW-0472">Membrane</keyword>
<dbReference type="PANTHER" id="PTHR23537:SF1">
    <property type="entry name" value="SUGAR TRANSPORTER"/>
    <property type="match status" value="1"/>
</dbReference>
<dbReference type="SUPFAM" id="SSF103473">
    <property type="entry name" value="MFS general substrate transporter"/>
    <property type="match status" value="1"/>
</dbReference>
<name>A0A5A9ZLD9_9RHOB</name>
<dbReference type="Proteomes" id="UP000325291">
    <property type="component" value="Unassembled WGS sequence"/>
</dbReference>
<dbReference type="EMBL" id="VINQ01000003">
    <property type="protein sequence ID" value="KAA0917785.1"/>
    <property type="molecule type" value="Genomic_DNA"/>
</dbReference>
<dbReference type="Pfam" id="PF06779">
    <property type="entry name" value="MFS_4"/>
    <property type="match status" value="1"/>
</dbReference>
<feature type="transmembrane region" description="Helical" evidence="4">
    <location>
        <begin position="137"/>
        <end position="160"/>
    </location>
</feature>
<reference evidence="6 7" key="1">
    <citation type="submission" date="2019-07" db="EMBL/GenBank/DDBJ databases">
        <title>Aquicoccus porphyridii gen. nov., sp. nov., isolated from a small marine red alga, Porphyridium marinum.</title>
        <authorList>
            <person name="Liu L."/>
        </authorList>
    </citation>
    <scope>NUCLEOTIDE SEQUENCE [LARGE SCALE GENOMIC DNA]</scope>
    <source>
        <strain evidence="6 7">L1 8-17</strain>
    </source>
</reference>
<comment type="caution">
    <text evidence="6">The sequence shown here is derived from an EMBL/GenBank/DDBJ whole genome shotgun (WGS) entry which is preliminary data.</text>
</comment>
<accession>A0A5A9ZLD9</accession>
<feature type="transmembrane region" description="Helical" evidence="4">
    <location>
        <begin position="172"/>
        <end position="192"/>
    </location>
</feature>
<keyword evidence="2 4" id="KW-1133">Transmembrane helix</keyword>
<keyword evidence="7" id="KW-1185">Reference proteome</keyword>
<feature type="transmembrane region" description="Helical" evidence="4">
    <location>
        <begin position="50"/>
        <end position="70"/>
    </location>
</feature>
<evidence type="ECO:0000256" key="1">
    <source>
        <dbReference type="ARBA" id="ARBA00022692"/>
    </source>
</evidence>
<dbReference type="InterPro" id="IPR010645">
    <property type="entry name" value="MFS_4"/>
</dbReference>
<evidence type="ECO:0000313" key="6">
    <source>
        <dbReference type="EMBL" id="KAA0917785.1"/>
    </source>
</evidence>
<dbReference type="RefSeq" id="WP_111362656.1">
    <property type="nucleotide sequence ID" value="NZ_VINQ01000003.1"/>
</dbReference>
<feature type="transmembrane region" description="Helical" evidence="4">
    <location>
        <begin position="244"/>
        <end position="266"/>
    </location>
</feature>
<evidence type="ECO:0000259" key="5">
    <source>
        <dbReference type="PROSITE" id="PS50850"/>
    </source>
</evidence>
<dbReference type="AlphaFoldDB" id="A0A5A9ZLD9"/>
<dbReference type="GO" id="GO:0005886">
    <property type="term" value="C:plasma membrane"/>
    <property type="evidence" value="ECO:0007669"/>
    <property type="project" value="TreeGrafter"/>
</dbReference>
<evidence type="ECO:0000256" key="4">
    <source>
        <dbReference type="SAM" id="Phobius"/>
    </source>
</evidence>
<protein>
    <submittedName>
        <fullName evidence="6">YbfB/YjiJ family MFS transporter</fullName>
    </submittedName>
</protein>
<dbReference type="PROSITE" id="PS50850">
    <property type="entry name" value="MFS"/>
    <property type="match status" value="1"/>
</dbReference>
<evidence type="ECO:0000313" key="7">
    <source>
        <dbReference type="Proteomes" id="UP000325291"/>
    </source>
</evidence>
<feature type="transmembrane region" description="Helical" evidence="4">
    <location>
        <begin position="213"/>
        <end position="238"/>
    </location>
</feature>
<keyword evidence="1 4" id="KW-0812">Transmembrane</keyword>
<feature type="transmembrane region" description="Helical" evidence="4">
    <location>
        <begin position="365"/>
        <end position="385"/>
    </location>
</feature>
<dbReference type="GO" id="GO:0022857">
    <property type="term" value="F:transmembrane transporter activity"/>
    <property type="evidence" value="ECO:0007669"/>
    <property type="project" value="InterPro"/>
</dbReference>
<feature type="transmembrane region" description="Helical" evidence="4">
    <location>
        <begin position="336"/>
        <end position="359"/>
    </location>
</feature>
<feature type="transmembrane region" description="Helical" evidence="4">
    <location>
        <begin position="278"/>
        <end position="296"/>
    </location>
</feature>
<feature type="transmembrane region" description="Helical" evidence="4">
    <location>
        <begin position="302"/>
        <end position="324"/>
    </location>
</feature>
<dbReference type="PANTHER" id="PTHR23537">
    <property type="match status" value="1"/>
</dbReference>
<gene>
    <name evidence="6" type="ORF">FLO80_05940</name>
</gene>
<evidence type="ECO:0000256" key="3">
    <source>
        <dbReference type="ARBA" id="ARBA00023136"/>
    </source>
</evidence>
<sequence>MTDNPANPWLVLAGLALGVTVTNGFARFAYGLLLPAMKSELDWSYAQAGWLNTANALGYVAGAILTMILIRRVRPTHLFAFGLVTTTAALLVTGLVTALWWQTLWRVLAGVFGAMSFSTAGTLAAQLFRDDPRRNALAIAILFGSGGGLGIVLSGAALPILLGQQGYGAWPWGWVLIGGTSLLFLPLGLWSASRLHAPRKSESMAIPLPLRRMLGELVGYAAFGMGYIVYLTFLSAWLTEQQATPLFIATIWVILGSCIFVSPILWRPVLARHASGRPLAMILAGIALGSALPVIMPGPAAPVISAVIFGLCVFMPPGAVTSFARQNLPPESWGAAIGFFTVIFAIAQTIGPYAAGLIGDLAGDIGISLLVAAGVLVSGAALALLQRPLDQD</sequence>
<proteinExistence type="predicted"/>
<organism evidence="6 7">
    <name type="scientific">Aquicoccus porphyridii</name>
    <dbReference type="NCBI Taxonomy" id="1852029"/>
    <lineage>
        <taxon>Bacteria</taxon>
        <taxon>Pseudomonadati</taxon>
        <taxon>Pseudomonadota</taxon>
        <taxon>Alphaproteobacteria</taxon>
        <taxon>Rhodobacterales</taxon>
        <taxon>Paracoccaceae</taxon>
        <taxon>Aquicoccus</taxon>
    </lineage>
</organism>
<dbReference type="Gene3D" id="1.20.1250.20">
    <property type="entry name" value="MFS general substrate transporter like domains"/>
    <property type="match status" value="1"/>
</dbReference>
<dbReference type="InterPro" id="IPR036259">
    <property type="entry name" value="MFS_trans_sf"/>
</dbReference>
<evidence type="ECO:0000256" key="2">
    <source>
        <dbReference type="ARBA" id="ARBA00022989"/>
    </source>
</evidence>
<dbReference type="InterPro" id="IPR020846">
    <property type="entry name" value="MFS_dom"/>
</dbReference>
<feature type="transmembrane region" description="Helical" evidence="4">
    <location>
        <begin position="77"/>
        <end position="101"/>
    </location>
</feature>
<feature type="transmembrane region" description="Helical" evidence="4">
    <location>
        <begin position="107"/>
        <end position="125"/>
    </location>
</feature>
<feature type="domain" description="Major facilitator superfamily (MFS) profile" evidence="5">
    <location>
        <begin position="12"/>
        <end position="391"/>
    </location>
</feature>